<dbReference type="RefSeq" id="WP_131575259.1">
    <property type="nucleotide sequence ID" value="NZ_CBCSAJ010000038.1"/>
</dbReference>
<reference evidence="2" key="1">
    <citation type="journal article" date="2019" name="Int. J. Syst. Evol. Microbiol.">
        <title>The Global Catalogue of Microorganisms (GCM) 10K type strain sequencing project: providing services to taxonomists for standard genome sequencing and annotation.</title>
        <authorList>
            <consortium name="The Broad Institute Genomics Platform"/>
            <consortium name="The Broad Institute Genome Sequencing Center for Infectious Disease"/>
            <person name="Wu L."/>
            <person name="Ma J."/>
        </authorList>
    </citation>
    <scope>NUCLEOTIDE SEQUENCE [LARGE SCALE GENOMIC DNA]</scope>
    <source>
        <strain evidence="2">CCM 8875</strain>
    </source>
</reference>
<comment type="caution">
    <text evidence="1">The sequence shown here is derived from an EMBL/GenBank/DDBJ whole genome shotgun (WGS) entry which is preliminary data.</text>
</comment>
<name>A0ABW4DW91_9RHOB</name>
<evidence type="ECO:0000313" key="1">
    <source>
        <dbReference type="EMBL" id="MFD1482034.1"/>
    </source>
</evidence>
<evidence type="ECO:0008006" key="3">
    <source>
        <dbReference type="Google" id="ProtNLM"/>
    </source>
</evidence>
<dbReference type="Proteomes" id="UP001597302">
    <property type="component" value="Unassembled WGS sequence"/>
</dbReference>
<protein>
    <recommendedName>
        <fullName evidence="3">Sulfotransferase family protein</fullName>
    </recommendedName>
</protein>
<keyword evidence="2" id="KW-1185">Reference proteome</keyword>
<gene>
    <name evidence="1" type="ORF">ACFQ5P_12080</name>
</gene>
<evidence type="ECO:0000313" key="2">
    <source>
        <dbReference type="Proteomes" id="UP001597302"/>
    </source>
</evidence>
<proteinExistence type="predicted"/>
<dbReference type="EMBL" id="JBHTOQ010000022">
    <property type="protein sequence ID" value="MFD1482034.1"/>
    <property type="molecule type" value="Genomic_DNA"/>
</dbReference>
<organism evidence="1 2">
    <name type="scientific">Paracoccus nototheniae</name>
    <dbReference type="NCBI Taxonomy" id="2489002"/>
    <lineage>
        <taxon>Bacteria</taxon>
        <taxon>Pseudomonadati</taxon>
        <taxon>Pseudomonadota</taxon>
        <taxon>Alphaproteobacteria</taxon>
        <taxon>Rhodobacterales</taxon>
        <taxon>Paracoccaceae</taxon>
        <taxon>Paracoccus</taxon>
    </lineage>
</organism>
<sequence length="291" mass="31965">MQMVFHMGVHGTDGDRLLTTLLENRDTLHAAGTEVVVPDRHRGIFDEATKSLNGGSATPEMEEIMLDAMLDSDQPSRVVMSTWTFQGAPGRAVGRTGLYPKIVQRTSALAQLFPSAQTEFFLAIRNPATLLAEVLPQFSGNGYEDLMQGCHPLDLRWRDAIQRLMQAAQGRRVVIWCHEDVPLIWPEVVRLIAALPADAPLTGMLSYMHDLVGDAGLEALSGAMAGRDQTNVAQRRKVYADILASHALPGVLDQDIDLPGWTQDLVDEVTENYRSDVAEITVLPGVEFILP</sequence>
<accession>A0ABW4DW91</accession>